<organism evidence="1 2">
    <name type="scientific">Cichorium intybus</name>
    <name type="common">Chicory</name>
    <dbReference type="NCBI Taxonomy" id="13427"/>
    <lineage>
        <taxon>Eukaryota</taxon>
        <taxon>Viridiplantae</taxon>
        <taxon>Streptophyta</taxon>
        <taxon>Embryophyta</taxon>
        <taxon>Tracheophyta</taxon>
        <taxon>Spermatophyta</taxon>
        <taxon>Magnoliopsida</taxon>
        <taxon>eudicotyledons</taxon>
        <taxon>Gunneridae</taxon>
        <taxon>Pentapetalae</taxon>
        <taxon>asterids</taxon>
        <taxon>campanulids</taxon>
        <taxon>Asterales</taxon>
        <taxon>Asteraceae</taxon>
        <taxon>Cichorioideae</taxon>
        <taxon>Cichorieae</taxon>
        <taxon>Cichoriinae</taxon>
        <taxon>Cichorium</taxon>
    </lineage>
</organism>
<evidence type="ECO:0000313" key="2">
    <source>
        <dbReference type="Proteomes" id="UP001055811"/>
    </source>
</evidence>
<dbReference type="Proteomes" id="UP001055811">
    <property type="component" value="Linkage Group LG01"/>
</dbReference>
<dbReference type="EMBL" id="CM042009">
    <property type="protein sequence ID" value="KAI3789498.1"/>
    <property type="molecule type" value="Genomic_DNA"/>
</dbReference>
<reference evidence="1 2" key="2">
    <citation type="journal article" date="2022" name="Mol. Ecol. Resour.">
        <title>The genomes of chicory, endive, great burdock and yacon provide insights into Asteraceae paleo-polyploidization history and plant inulin production.</title>
        <authorList>
            <person name="Fan W."/>
            <person name="Wang S."/>
            <person name="Wang H."/>
            <person name="Wang A."/>
            <person name="Jiang F."/>
            <person name="Liu H."/>
            <person name="Zhao H."/>
            <person name="Xu D."/>
            <person name="Zhang Y."/>
        </authorList>
    </citation>
    <scope>NUCLEOTIDE SEQUENCE [LARGE SCALE GENOMIC DNA]</scope>
    <source>
        <strain evidence="2">cv. Punajuju</strain>
        <tissue evidence="1">Leaves</tissue>
    </source>
</reference>
<reference evidence="2" key="1">
    <citation type="journal article" date="2022" name="Mol. Ecol. Resour.">
        <title>The genomes of chicory, endive, great burdock and yacon provide insights into Asteraceae palaeo-polyploidization history and plant inulin production.</title>
        <authorList>
            <person name="Fan W."/>
            <person name="Wang S."/>
            <person name="Wang H."/>
            <person name="Wang A."/>
            <person name="Jiang F."/>
            <person name="Liu H."/>
            <person name="Zhao H."/>
            <person name="Xu D."/>
            <person name="Zhang Y."/>
        </authorList>
    </citation>
    <scope>NUCLEOTIDE SEQUENCE [LARGE SCALE GENOMIC DNA]</scope>
    <source>
        <strain evidence="2">cv. Punajuju</strain>
    </source>
</reference>
<protein>
    <submittedName>
        <fullName evidence="1">Uncharacterized protein</fullName>
    </submittedName>
</protein>
<name>A0ACB9H2D9_CICIN</name>
<keyword evidence="2" id="KW-1185">Reference proteome</keyword>
<evidence type="ECO:0000313" key="1">
    <source>
        <dbReference type="EMBL" id="KAI3789498.1"/>
    </source>
</evidence>
<gene>
    <name evidence="1" type="ORF">L2E82_02295</name>
</gene>
<accession>A0ACB9H2D9</accession>
<proteinExistence type="predicted"/>
<comment type="caution">
    <text evidence="1">The sequence shown here is derived from an EMBL/GenBank/DDBJ whole genome shotgun (WGS) entry which is preliminary data.</text>
</comment>
<sequence length="113" mass="12728">MDCKIKSPALSSPSIEESASPFSFIPQISPPPSDPTTQTVMRRASIHCRRLAFDRLPIPNASGDTDDDAITFFPCSSHAYANHPWYHPFPSHLRRCHRTRYLMLLSSPSLITM</sequence>